<dbReference type="EMBL" id="JAYMFF010000003">
    <property type="protein sequence ID" value="MEC4175363.1"/>
    <property type="molecule type" value="Genomic_DNA"/>
</dbReference>
<protein>
    <submittedName>
        <fullName evidence="2">DUF559 domain-containing protein</fullName>
    </submittedName>
</protein>
<sequence>MSKIALFGPTALELFGHTVHAPLQRRAITSERAAEFTPSKRVLDHVHSTFPFLSRPAHITVFDRKHRRQKYARCHLGTPALLNFDFLHVGDGILAPPPEVALVQAMRGRSVIQAAAQGSALCASYSLHADSPTIIQREPIATRASLEMVTRSCSSIPGCKTVRNALPWILPHAASPREIALGLVLFLPVRLGGYGLPRPTLNFPIPTGKHPGNLADRRYYVADLCWPHAHLIVEYDSDAFHLTSDQHYHDIVKRTTLESMGYHVITVSRRQLNDPSEMDKVAACIAKALQKEWRFRVRDFPTRQTQLWTILGLAPNR</sequence>
<gene>
    <name evidence="2" type="ORF">VIN30_02735</name>
</gene>
<comment type="caution">
    <text evidence="2">The sequence shown here is derived from an EMBL/GenBank/DDBJ whole genome shotgun (WGS) entry which is preliminary data.</text>
</comment>
<evidence type="ECO:0000259" key="1">
    <source>
        <dbReference type="Pfam" id="PF04480"/>
    </source>
</evidence>
<keyword evidence="3" id="KW-1185">Reference proteome</keyword>
<evidence type="ECO:0000313" key="2">
    <source>
        <dbReference type="EMBL" id="MEC4175363.1"/>
    </source>
</evidence>
<dbReference type="InterPro" id="IPR007569">
    <property type="entry name" value="DUF559"/>
</dbReference>
<feature type="domain" description="DUF559" evidence="1">
    <location>
        <begin position="220"/>
        <end position="289"/>
    </location>
</feature>
<name>A0ABU6IG81_9ACTN</name>
<reference evidence="2 3" key="1">
    <citation type="submission" date="2024-01" db="EMBL/GenBank/DDBJ databases">
        <title>novel species in genus Adlercreutzia.</title>
        <authorList>
            <person name="Liu X."/>
        </authorList>
    </citation>
    <scope>NUCLEOTIDE SEQUENCE [LARGE SCALE GENOMIC DNA]</scope>
    <source>
        <strain evidence="2 3">R7</strain>
    </source>
</reference>
<accession>A0ABU6IG81</accession>
<dbReference type="Proteomes" id="UP001349994">
    <property type="component" value="Unassembled WGS sequence"/>
</dbReference>
<evidence type="ECO:0000313" key="3">
    <source>
        <dbReference type="Proteomes" id="UP001349994"/>
    </source>
</evidence>
<dbReference type="Pfam" id="PF04480">
    <property type="entry name" value="DUF559"/>
    <property type="match status" value="1"/>
</dbReference>
<proteinExistence type="predicted"/>
<dbReference type="Gene3D" id="3.40.960.10">
    <property type="entry name" value="VSR Endonuclease"/>
    <property type="match status" value="1"/>
</dbReference>
<organism evidence="2 3">
    <name type="scientific">Adlercreutzia wanghongyangiae</name>
    <dbReference type="NCBI Taxonomy" id="3111451"/>
    <lineage>
        <taxon>Bacteria</taxon>
        <taxon>Bacillati</taxon>
        <taxon>Actinomycetota</taxon>
        <taxon>Coriobacteriia</taxon>
        <taxon>Eggerthellales</taxon>
        <taxon>Eggerthellaceae</taxon>
        <taxon>Adlercreutzia</taxon>
    </lineage>
</organism>
<dbReference type="RefSeq" id="WP_338209093.1">
    <property type="nucleotide sequence ID" value="NZ_JAYMFF010000003.1"/>
</dbReference>